<protein>
    <submittedName>
        <fullName evidence="1">Uncharacterized protein</fullName>
    </submittedName>
</protein>
<comment type="caution">
    <text evidence="1">The sequence shown here is derived from an EMBL/GenBank/DDBJ whole genome shotgun (WGS) entry which is preliminary data.</text>
</comment>
<dbReference type="EMBL" id="BMAU01021216">
    <property type="protein sequence ID" value="GFY00005.1"/>
    <property type="molecule type" value="Genomic_DNA"/>
</dbReference>
<evidence type="ECO:0000313" key="1">
    <source>
        <dbReference type="EMBL" id="GFY00005.1"/>
    </source>
</evidence>
<dbReference type="Proteomes" id="UP000887159">
    <property type="component" value="Unassembled WGS sequence"/>
</dbReference>
<name>A0A8X6VBF5_TRICX</name>
<evidence type="ECO:0000313" key="2">
    <source>
        <dbReference type="Proteomes" id="UP000887159"/>
    </source>
</evidence>
<organism evidence="1 2">
    <name type="scientific">Trichonephila clavipes</name>
    <name type="common">Golden silk orbweaver</name>
    <name type="synonym">Nephila clavipes</name>
    <dbReference type="NCBI Taxonomy" id="2585209"/>
    <lineage>
        <taxon>Eukaryota</taxon>
        <taxon>Metazoa</taxon>
        <taxon>Ecdysozoa</taxon>
        <taxon>Arthropoda</taxon>
        <taxon>Chelicerata</taxon>
        <taxon>Arachnida</taxon>
        <taxon>Araneae</taxon>
        <taxon>Araneomorphae</taxon>
        <taxon>Entelegynae</taxon>
        <taxon>Araneoidea</taxon>
        <taxon>Nephilidae</taxon>
        <taxon>Trichonephila</taxon>
    </lineage>
</organism>
<accession>A0A8X6VBF5</accession>
<proteinExistence type="predicted"/>
<dbReference type="AlphaFoldDB" id="A0A8X6VBF5"/>
<keyword evidence="2" id="KW-1185">Reference proteome</keyword>
<reference evidence="1" key="1">
    <citation type="submission" date="2020-08" db="EMBL/GenBank/DDBJ databases">
        <title>Multicomponent nature underlies the extraordinary mechanical properties of spider dragline silk.</title>
        <authorList>
            <person name="Kono N."/>
            <person name="Nakamura H."/>
            <person name="Mori M."/>
            <person name="Yoshida Y."/>
            <person name="Ohtoshi R."/>
            <person name="Malay A.D."/>
            <person name="Moran D.A.P."/>
            <person name="Tomita M."/>
            <person name="Numata K."/>
            <person name="Arakawa K."/>
        </authorList>
    </citation>
    <scope>NUCLEOTIDE SEQUENCE</scope>
</reference>
<gene>
    <name evidence="1" type="ORF">TNCV_1341031</name>
</gene>
<sequence length="92" mass="10125">MRPQDCKVFPKWHTRSFGLATPVLEKGEQLAGRRSSELHTARYEESCGIPWCSRRTFPVASTDAHTIHPCGYKSIDIGESSRSSNGGDANCG</sequence>